<dbReference type="Proteomes" id="UP001589647">
    <property type="component" value="Unassembled WGS sequence"/>
</dbReference>
<feature type="signal peptide" evidence="1">
    <location>
        <begin position="1"/>
        <end position="19"/>
    </location>
</feature>
<evidence type="ECO:0008006" key="4">
    <source>
        <dbReference type="Google" id="ProtNLM"/>
    </source>
</evidence>
<reference evidence="2 3" key="1">
    <citation type="submission" date="2024-09" db="EMBL/GenBank/DDBJ databases">
        <authorList>
            <person name="Sun Q."/>
            <person name="Mori K."/>
        </authorList>
    </citation>
    <scope>NUCLEOTIDE SEQUENCE [LARGE SCALE GENOMIC DNA]</scope>
    <source>
        <strain evidence="2 3">CCM 3426</strain>
    </source>
</reference>
<comment type="caution">
    <text evidence="2">The sequence shown here is derived from an EMBL/GenBank/DDBJ whole genome shotgun (WGS) entry which is preliminary data.</text>
</comment>
<protein>
    <recommendedName>
        <fullName evidence="4">Lipoprotein</fullName>
    </recommendedName>
</protein>
<feature type="chain" id="PRO_5045612043" description="Lipoprotein" evidence="1">
    <location>
        <begin position="20"/>
        <end position="297"/>
    </location>
</feature>
<sequence length="297" mass="32619">MLFTRRGQAAALIAGHVLALGLLAGCGAAPSSPPAPLTEADYVVLKRAELLLIRDCMQEQGFQYWVPKMREPSRGFGFVIDDPDWAREHGYGGLDQQRAVQAKRDDPNLAYIRSLPAPRRAQYVLAMRGGDDVRVLTAHLPDGGTINNALGGCELSSSEELYGNRERWFLLDRLASNMTPLYMREITKDARFTAALSSWSQCMRGKGHTYTTPPEIRAALPGLTKGLAPAQAHTVEVKLAVAEATCARATSLPSILRTLRVEYQPKAEGPYAADLQTHARLLREALERAKEINRATP</sequence>
<dbReference type="RefSeq" id="WP_189651478.1">
    <property type="nucleotide sequence ID" value="NZ_BMRC01000020.1"/>
</dbReference>
<dbReference type="PROSITE" id="PS51257">
    <property type="entry name" value="PROKAR_LIPOPROTEIN"/>
    <property type="match status" value="1"/>
</dbReference>
<dbReference type="EMBL" id="JBHMEI010000109">
    <property type="protein sequence ID" value="MFB9209955.1"/>
    <property type="molecule type" value="Genomic_DNA"/>
</dbReference>
<evidence type="ECO:0000256" key="1">
    <source>
        <dbReference type="SAM" id="SignalP"/>
    </source>
</evidence>
<accession>A0ABV5IZG2</accession>
<keyword evidence="1" id="KW-0732">Signal</keyword>
<evidence type="ECO:0000313" key="3">
    <source>
        <dbReference type="Proteomes" id="UP001589647"/>
    </source>
</evidence>
<evidence type="ECO:0000313" key="2">
    <source>
        <dbReference type="EMBL" id="MFB9209955.1"/>
    </source>
</evidence>
<name>A0ABV5IZG2_9ACTN</name>
<proteinExistence type="predicted"/>
<keyword evidence="3" id="KW-1185">Reference proteome</keyword>
<gene>
    <name evidence="2" type="ORF">ACFFV7_52830</name>
</gene>
<organism evidence="2 3">
    <name type="scientific">Nonomuraea spiralis</name>
    <dbReference type="NCBI Taxonomy" id="46182"/>
    <lineage>
        <taxon>Bacteria</taxon>
        <taxon>Bacillati</taxon>
        <taxon>Actinomycetota</taxon>
        <taxon>Actinomycetes</taxon>
        <taxon>Streptosporangiales</taxon>
        <taxon>Streptosporangiaceae</taxon>
        <taxon>Nonomuraea</taxon>
    </lineage>
</organism>